<dbReference type="PANTHER" id="PTHR47893:SF1">
    <property type="entry name" value="REGULATORY PROTEIN PCHR"/>
    <property type="match status" value="1"/>
</dbReference>
<dbReference type="PRINTS" id="PR00032">
    <property type="entry name" value="HTHARAC"/>
</dbReference>
<proteinExistence type="predicted"/>
<feature type="domain" description="HTH araC/xylS-type" evidence="4">
    <location>
        <begin position="217"/>
        <end position="315"/>
    </location>
</feature>
<evidence type="ECO:0000256" key="3">
    <source>
        <dbReference type="ARBA" id="ARBA00023163"/>
    </source>
</evidence>
<sequence>MKLGVSEKLGKFVRYFMIKVIMEEKEKNIAGGIFEKTKLEEGFYLLKFNNEQKQPVKVTRNINSKFIQFHFSGKGEGRFFFNNGSYKIPLLEENSLLLYNPQRDLPIDLELQPNSWVISIVISIKKFHALFSEEAGYISFLNLENRDKQYYKDAPLSPGMVIVLNQLANYNIVPTIKNLYYKAKAYEILSLYFNRSEEPDVEQCPFLTDEENVLKIRKAKDIVIANMAEPPSLQELSREIGLSMKKLKEGFKQIYGDSVFSFLFDYKMEYARKLLDSGEFNVNEVGLKVGYSTSSHFIAAFKKKFGTTPKKYLMSLTSDAG</sequence>
<keyword evidence="1" id="KW-0805">Transcription regulation</keyword>
<keyword evidence="6" id="KW-1185">Reference proteome</keyword>
<dbReference type="PANTHER" id="PTHR47893">
    <property type="entry name" value="REGULATORY PROTEIN PCHR"/>
    <property type="match status" value="1"/>
</dbReference>
<dbReference type="SUPFAM" id="SSF46689">
    <property type="entry name" value="Homeodomain-like"/>
    <property type="match status" value="1"/>
</dbReference>
<dbReference type="Pfam" id="PF12833">
    <property type="entry name" value="HTH_18"/>
    <property type="match status" value="1"/>
</dbReference>
<accession>A0A1H5I8D9</accession>
<dbReference type="PROSITE" id="PS01124">
    <property type="entry name" value="HTH_ARAC_FAMILY_2"/>
    <property type="match status" value="1"/>
</dbReference>
<evidence type="ECO:0000313" key="6">
    <source>
        <dbReference type="Proteomes" id="UP000199448"/>
    </source>
</evidence>
<keyword evidence="3" id="KW-0804">Transcription</keyword>
<dbReference type="Proteomes" id="UP000199448">
    <property type="component" value="Unassembled WGS sequence"/>
</dbReference>
<dbReference type="SMART" id="SM00342">
    <property type="entry name" value="HTH_ARAC"/>
    <property type="match status" value="1"/>
</dbReference>
<dbReference type="GO" id="GO:0003700">
    <property type="term" value="F:DNA-binding transcription factor activity"/>
    <property type="evidence" value="ECO:0007669"/>
    <property type="project" value="InterPro"/>
</dbReference>
<dbReference type="InterPro" id="IPR018060">
    <property type="entry name" value="HTH_AraC"/>
</dbReference>
<keyword evidence="2" id="KW-0238">DNA-binding</keyword>
<name>A0A1H5I8D9_9FLAO</name>
<dbReference type="InterPro" id="IPR053142">
    <property type="entry name" value="PchR_regulatory_protein"/>
</dbReference>
<dbReference type="EMBL" id="FNUG01000001">
    <property type="protein sequence ID" value="SEE36161.1"/>
    <property type="molecule type" value="Genomic_DNA"/>
</dbReference>
<dbReference type="PROSITE" id="PS00041">
    <property type="entry name" value="HTH_ARAC_FAMILY_1"/>
    <property type="match status" value="1"/>
</dbReference>
<dbReference type="InterPro" id="IPR009057">
    <property type="entry name" value="Homeodomain-like_sf"/>
</dbReference>
<dbReference type="STRING" id="390640.SAMN04488034_101351"/>
<evidence type="ECO:0000313" key="5">
    <source>
        <dbReference type="EMBL" id="SEE36161.1"/>
    </source>
</evidence>
<dbReference type="InterPro" id="IPR020449">
    <property type="entry name" value="Tscrpt_reg_AraC-type_HTH"/>
</dbReference>
<dbReference type="InterPro" id="IPR018062">
    <property type="entry name" value="HTH_AraC-typ_CS"/>
</dbReference>
<dbReference type="GO" id="GO:0043565">
    <property type="term" value="F:sequence-specific DNA binding"/>
    <property type="evidence" value="ECO:0007669"/>
    <property type="project" value="InterPro"/>
</dbReference>
<evidence type="ECO:0000256" key="1">
    <source>
        <dbReference type="ARBA" id="ARBA00023015"/>
    </source>
</evidence>
<organism evidence="5 6">
    <name type="scientific">Salinimicrobium catena</name>
    <dbReference type="NCBI Taxonomy" id="390640"/>
    <lineage>
        <taxon>Bacteria</taxon>
        <taxon>Pseudomonadati</taxon>
        <taxon>Bacteroidota</taxon>
        <taxon>Flavobacteriia</taxon>
        <taxon>Flavobacteriales</taxon>
        <taxon>Flavobacteriaceae</taxon>
        <taxon>Salinimicrobium</taxon>
    </lineage>
</organism>
<evidence type="ECO:0000256" key="2">
    <source>
        <dbReference type="ARBA" id="ARBA00023125"/>
    </source>
</evidence>
<dbReference type="AlphaFoldDB" id="A0A1H5I8D9"/>
<dbReference type="Gene3D" id="1.10.10.60">
    <property type="entry name" value="Homeodomain-like"/>
    <property type="match status" value="1"/>
</dbReference>
<gene>
    <name evidence="5" type="ORF">SAMN04488034_101351</name>
</gene>
<protein>
    <submittedName>
        <fullName evidence="5">Transcriptional regulator, AraC family</fullName>
    </submittedName>
</protein>
<evidence type="ECO:0000259" key="4">
    <source>
        <dbReference type="PROSITE" id="PS01124"/>
    </source>
</evidence>
<reference evidence="5 6" key="1">
    <citation type="submission" date="2016-10" db="EMBL/GenBank/DDBJ databases">
        <authorList>
            <person name="de Groot N.N."/>
        </authorList>
    </citation>
    <scope>NUCLEOTIDE SEQUENCE [LARGE SCALE GENOMIC DNA]</scope>
    <source>
        <strain evidence="5 6">DSM 23553</strain>
    </source>
</reference>